<name>A0ABD4W413_9LACO</name>
<evidence type="ECO:0000313" key="4">
    <source>
        <dbReference type="Proteomes" id="UP001213083"/>
    </source>
</evidence>
<dbReference type="RefSeq" id="WP_271018354.1">
    <property type="nucleotide sequence ID" value="NZ_JAQIEQ010000063.1"/>
</dbReference>
<protein>
    <submittedName>
        <fullName evidence="3">Rib/alpha-like domain-containing protein</fullName>
    </submittedName>
</protein>
<feature type="domain" description="Rib" evidence="2">
    <location>
        <begin position="53"/>
        <end position="129"/>
    </location>
</feature>
<feature type="compositionally biased region" description="Basic and acidic residues" evidence="1">
    <location>
        <begin position="38"/>
        <end position="58"/>
    </location>
</feature>
<dbReference type="AlphaFoldDB" id="A0ABD4W413"/>
<feature type="domain" description="Rib" evidence="2">
    <location>
        <begin position="134"/>
        <end position="207"/>
    </location>
</feature>
<dbReference type="EMBL" id="JAQIEV010000062">
    <property type="protein sequence ID" value="MDA3783319.1"/>
    <property type="molecule type" value="Genomic_DNA"/>
</dbReference>
<evidence type="ECO:0000256" key="1">
    <source>
        <dbReference type="SAM" id="MobiDB-lite"/>
    </source>
</evidence>
<comment type="caution">
    <text evidence="3">The sequence shown here is derived from an EMBL/GenBank/DDBJ whole genome shotgun (WGS) entry which is preliminary data.</text>
</comment>
<sequence length="394" mass="43938">MKKTTSKPNQPSTKPSTNQPSTKPYTEQPANKPSTDQPADKPENSSSVKESKDADHYKPIAGEPDVGIAVGDPLPWSWLISNENELPSGTKLKFDKEPDLNKVGTYYIKVIAQYPDGSENSSDTIQVRVRPKTDAEIYEPIVKDGEGFTGNDLKASELVTNADTLPKGTEFYFDSKVDYYETGVYSATITAYYPDGSKDVTRPVTVKIISPLDFVSIEASEVQSSPKSRYLMLKVTNKSDKTLNFRASMNGEDTHGKEIDGITGGEKGPVAPNQSIILYENFWDEKPYYYGHINYQFYATDTDHKSANSDLKLEVSKNKGFGYDIKATNIGTRKIYYPSVDVFLFKDGKVIYEHETLMEPDDADGLQPGESITKSFQSDDYDDVELSYTSSYDK</sequence>
<dbReference type="InterPro" id="IPR059115">
    <property type="entry name" value="Rib"/>
</dbReference>
<reference evidence="3 4" key="1">
    <citation type="submission" date="2023-01" db="EMBL/GenBank/DDBJ databases">
        <title>Sequencing of the bacterial strains from artisanal fermented milk Matsoni.</title>
        <authorList>
            <person name="Rozman V."/>
            <person name="Accetto T."/>
            <person name="Bogovic Matijasic B."/>
        </authorList>
    </citation>
    <scope>NUCLEOTIDE SEQUENCE [LARGE SCALE GENOMIC DNA]</scope>
    <source>
        <strain evidence="4">lbl143</strain>
    </source>
</reference>
<feature type="region of interest" description="Disordered" evidence="1">
    <location>
        <begin position="360"/>
        <end position="379"/>
    </location>
</feature>
<dbReference type="Proteomes" id="UP001213083">
    <property type="component" value="Unassembled WGS sequence"/>
</dbReference>
<proteinExistence type="predicted"/>
<feature type="compositionally biased region" description="Polar residues" evidence="1">
    <location>
        <begin position="1"/>
        <end position="37"/>
    </location>
</feature>
<dbReference type="InterPro" id="IPR012706">
    <property type="entry name" value="Rib_alpha_Esp_rpt"/>
</dbReference>
<dbReference type="Pfam" id="PF08428">
    <property type="entry name" value="Rib"/>
    <property type="match status" value="2"/>
</dbReference>
<accession>A0ABD4W413</accession>
<feature type="region of interest" description="Disordered" evidence="1">
    <location>
        <begin position="1"/>
        <end position="66"/>
    </location>
</feature>
<evidence type="ECO:0000313" key="3">
    <source>
        <dbReference type="EMBL" id="MDA3783319.1"/>
    </source>
</evidence>
<dbReference type="NCBIfam" id="TIGR02331">
    <property type="entry name" value="rib_alpha"/>
    <property type="match status" value="2"/>
</dbReference>
<evidence type="ECO:0000259" key="2">
    <source>
        <dbReference type="Pfam" id="PF08428"/>
    </source>
</evidence>
<gene>
    <name evidence="3" type="ORF">PF593_09455</name>
</gene>
<organism evidence="3 4">
    <name type="scientific">Lactobacillus delbrueckii</name>
    <dbReference type="NCBI Taxonomy" id="1584"/>
    <lineage>
        <taxon>Bacteria</taxon>
        <taxon>Bacillati</taxon>
        <taxon>Bacillota</taxon>
        <taxon>Bacilli</taxon>
        <taxon>Lactobacillales</taxon>
        <taxon>Lactobacillaceae</taxon>
        <taxon>Lactobacillus</taxon>
    </lineage>
</organism>